<reference evidence="2 3" key="1">
    <citation type="journal article" date="2019" name="Nat. Microbiol.">
        <title>Mediterranean grassland soil C-N compound turnover is dependent on rainfall and depth, and is mediated by genomically divergent microorganisms.</title>
        <authorList>
            <person name="Diamond S."/>
            <person name="Andeer P.F."/>
            <person name="Li Z."/>
            <person name="Crits-Christoph A."/>
            <person name="Burstein D."/>
            <person name="Anantharaman K."/>
            <person name="Lane K.R."/>
            <person name="Thomas B.C."/>
            <person name="Pan C."/>
            <person name="Northen T.R."/>
            <person name="Banfield J.F."/>
        </authorList>
    </citation>
    <scope>NUCLEOTIDE SEQUENCE [LARGE SCALE GENOMIC DNA]</scope>
    <source>
        <strain evidence="2">WS_1</strain>
    </source>
</reference>
<protein>
    <recommendedName>
        <fullName evidence="4">DUF11 domain-containing protein</fullName>
    </recommendedName>
</protein>
<feature type="signal peptide" evidence="1">
    <location>
        <begin position="1"/>
        <end position="24"/>
    </location>
</feature>
<name>A0A538SBI5_UNCEI</name>
<accession>A0A538SBI5</accession>
<dbReference type="AlphaFoldDB" id="A0A538SBI5"/>
<evidence type="ECO:0000256" key="1">
    <source>
        <dbReference type="SAM" id="SignalP"/>
    </source>
</evidence>
<dbReference type="EMBL" id="VBOR01000067">
    <property type="protein sequence ID" value="TMQ48733.1"/>
    <property type="molecule type" value="Genomic_DNA"/>
</dbReference>
<proteinExistence type="predicted"/>
<evidence type="ECO:0000313" key="2">
    <source>
        <dbReference type="EMBL" id="TMQ48733.1"/>
    </source>
</evidence>
<comment type="caution">
    <text evidence="2">The sequence shown here is derived from an EMBL/GenBank/DDBJ whole genome shotgun (WGS) entry which is preliminary data.</text>
</comment>
<evidence type="ECO:0000313" key="3">
    <source>
        <dbReference type="Proteomes" id="UP000316292"/>
    </source>
</evidence>
<evidence type="ECO:0008006" key="4">
    <source>
        <dbReference type="Google" id="ProtNLM"/>
    </source>
</evidence>
<feature type="chain" id="PRO_5022089007" description="DUF11 domain-containing protein" evidence="1">
    <location>
        <begin position="25"/>
        <end position="803"/>
    </location>
</feature>
<feature type="non-terminal residue" evidence="2">
    <location>
        <position position="803"/>
    </location>
</feature>
<keyword evidence="1" id="KW-0732">Signal</keyword>
<organism evidence="2 3">
    <name type="scientific">Eiseniibacteriota bacterium</name>
    <dbReference type="NCBI Taxonomy" id="2212470"/>
    <lineage>
        <taxon>Bacteria</taxon>
        <taxon>Candidatus Eiseniibacteriota</taxon>
    </lineage>
</organism>
<gene>
    <name evidence="2" type="ORF">E6K71_06790</name>
</gene>
<sequence length="803" mass="82017">MSKAAFWAALSAALILGTATPAWAVTYSVTGSQTFQTIEPGHANALCFTVTITSSHILPVTLQSIRFKNLSVGSGATQAQLDQELGSPRLYRDTGSGAFEAVNDSLMKQSSASGGYLLFSAPANASIPALGSITLFVVTNIPTAVRDGENLDLSIEAASDIVLSTALTTTSTFPVSPAGSIAIDGSSAAQYTVVGVGPGNVLAGTNNDLALDVRISANGYQTDRLEKIAVQNEGTATLASDLGTVRAWVDDGNGSLDIAVDRLLGTLSFTGDRWQLTGLTENIPLAGLRLFVTVDVKDFATDGRTIRFAIPSQPDPGVGVTSANDGPIDQVVRNPAFLTVSTADRITLAATAVPSSTARPGQKSVPLADFTITNSYAVSKTLTGISYTNGSTGPGSQSDLDDELDLVSLWYDQDNSGSLGAQDSLLGTAHIQNGEATFSGLTRSFAPGATRHLFLTGDVSLDRARDGDLLGVSIQSVSQVFFDDSTRVVAGLPLDSGARASVDGMIAAQISVLPNPAVTLGKNEGPALVFDFILPRNGYQSDVLNGLDLINLGTAGNGDLAEVRLWRDGGDGQFTPGSGDDSDLGAMAWQVNRWRAIGLTAALGATGARFFVSINVSNAPVDSSTVRLAIPVGGATVASGNDGPLDAQVSGTNAALLSNAPLLASLEILPHVSTVGQSVTATMAVRNVGSEAVNGITPSALTQSGTGSLTFASGPQPGSFNLAPGATDSFRWVYTAAYAGNVALRGSAGGTGSPSGLPRNALPSSSNAHQVFTPTQSIGFSATSSLPASVNRGQTGVAATSLV</sequence>
<dbReference type="Proteomes" id="UP000316292">
    <property type="component" value="Unassembled WGS sequence"/>
</dbReference>